<evidence type="ECO:0000313" key="8">
    <source>
        <dbReference type="EMBL" id="KGF46745.1"/>
    </source>
</evidence>
<dbReference type="GO" id="GO:0003887">
    <property type="term" value="F:DNA-directed DNA polymerase activity"/>
    <property type="evidence" value="ECO:0007669"/>
    <property type="project" value="UniProtKB-KW"/>
</dbReference>
<reference evidence="8 9" key="1">
    <citation type="submission" date="2014-07" db="EMBL/GenBank/DDBJ databases">
        <authorList>
            <person name="McCorrison J."/>
            <person name="Sanka R."/>
            <person name="Torralba M."/>
            <person name="Gillis M."/>
            <person name="Haft D.H."/>
            <person name="Methe B."/>
            <person name="Sutton G."/>
            <person name="Nelson K.E."/>
        </authorList>
    </citation>
    <scope>NUCLEOTIDE SEQUENCE [LARGE SCALE GENOMIC DNA]</scope>
    <source>
        <strain evidence="8 9">DNF00314</strain>
    </source>
</reference>
<evidence type="ECO:0000256" key="1">
    <source>
        <dbReference type="ARBA" id="ARBA00012417"/>
    </source>
</evidence>
<protein>
    <recommendedName>
        <fullName evidence="1">DNA-directed DNA polymerase</fullName>
        <ecNumber evidence="1">2.7.7.7</ecNumber>
    </recommendedName>
</protein>
<dbReference type="EC" id="2.7.7.7" evidence="1"/>
<dbReference type="Proteomes" id="UP000029628">
    <property type="component" value="Unassembled WGS sequence"/>
</dbReference>
<dbReference type="InterPro" id="IPR011708">
    <property type="entry name" value="DNA_pol3_alpha_NTPase_dom"/>
</dbReference>
<comment type="catalytic activity">
    <reaction evidence="6">
        <text>DNA(n) + a 2'-deoxyribonucleoside 5'-triphosphate = DNA(n+1) + diphosphate</text>
        <dbReference type="Rhea" id="RHEA:22508"/>
        <dbReference type="Rhea" id="RHEA-COMP:17339"/>
        <dbReference type="Rhea" id="RHEA-COMP:17340"/>
        <dbReference type="ChEBI" id="CHEBI:33019"/>
        <dbReference type="ChEBI" id="CHEBI:61560"/>
        <dbReference type="ChEBI" id="CHEBI:173112"/>
        <dbReference type="EC" id="2.7.7.7"/>
    </reaction>
</comment>
<dbReference type="SMART" id="SM00481">
    <property type="entry name" value="POLIIIAc"/>
    <property type="match status" value="1"/>
</dbReference>
<dbReference type="AlphaFoldDB" id="A0A096AIV0"/>
<dbReference type="GO" id="GO:0008408">
    <property type="term" value="F:3'-5' exonuclease activity"/>
    <property type="evidence" value="ECO:0007669"/>
    <property type="project" value="InterPro"/>
</dbReference>
<evidence type="ECO:0000256" key="2">
    <source>
        <dbReference type="ARBA" id="ARBA00022679"/>
    </source>
</evidence>
<proteinExistence type="predicted"/>
<name>A0A096AIV0_9FIRM</name>
<evidence type="ECO:0000256" key="6">
    <source>
        <dbReference type="ARBA" id="ARBA00049244"/>
    </source>
</evidence>
<gene>
    <name evidence="8" type="ORF">HMPREF0872_07245</name>
</gene>
<dbReference type="InterPro" id="IPR004805">
    <property type="entry name" value="DnaE2/DnaE/PolC"/>
</dbReference>
<dbReference type="eggNOG" id="COG0587">
    <property type="taxonomic scope" value="Bacteria"/>
</dbReference>
<dbReference type="Pfam" id="PF07733">
    <property type="entry name" value="DNA_pol3_alpha"/>
    <property type="match status" value="1"/>
</dbReference>
<dbReference type="Gene3D" id="3.20.20.140">
    <property type="entry name" value="Metal-dependent hydrolases"/>
    <property type="match status" value="1"/>
</dbReference>
<keyword evidence="4" id="KW-0235">DNA replication</keyword>
<dbReference type="Pfam" id="PF17657">
    <property type="entry name" value="DNA_pol3_finger"/>
    <property type="match status" value="1"/>
</dbReference>
<feature type="domain" description="Polymerase/histidinol phosphatase N-terminal" evidence="7">
    <location>
        <begin position="8"/>
        <end position="75"/>
    </location>
</feature>
<evidence type="ECO:0000256" key="3">
    <source>
        <dbReference type="ARBA" id="ARBA00022695"/>
    </source>
</evidence>
<keyword evidence="3" id="KW-0548">Nucleotidyltransferase</keyword>
<dbReference type="Pfam" id="PF02811">
    <property type="entry name" value="PHP"/>
    <property type="match status" value="1"/>
</dbReference>
<dbReference type="SUPFAM" id="SSF89550">
    <property type="entry name" value="PHP domain-like"/>
    <property type="match status" value="1"/>
</dbReference>
<dbReference type="InterPro" id="IPR004013">
    <property type="entry name" value="PHP_dom"/>
</dbReference>
<dbReference type="NCBIfam" id="TIGR00594">
    <property type="entry name" value="polc"/>
    <property type="match status" value="1"/>
</dbReference>
<comment type="caution">
    <text evidence="8">The sequence shown here is derived from an EMBL/GenBank/DDBJ whole genome shotgun (WGS) entry which is preliminary data.</text>
</comment>
<keyword evidence="5" id="KW-0239">DNA-directed DNA polymerase</keyword>
<organism evidence="8 9">
    <name type="scientific">Veillonella montpellierensis DNF00314</name>
    <dbReference type="NCBI Taxonomy" id="1401067"/>
    <lineage>
        <taxon>Bacteria</taxon>
        <taxon>Bacillati</taxon>
        <taxon>Bacillota</taxon>
        <taxon>Negativicutes</taxon>
        <taxon>Veillonellales</taxon>
        <taxon>Veillonellaceae</taxon>
        <taxon>Veillonella</taxon>
    </lineage>
</organism>
<evidence type="ECO:0000256" key="4">
    <source>
        <dbReference type="ARBA" id="ARBA00022705"/>
    </source>
</evidence>
<accession>A0A096AIV0</accession>
<sequence>MNNMNDFCDLHTHSDYSLHDGFAKIDDKIKRAKELGYNALAMTEHGTTTGLMELYKKCKANDLKPILGYEGYFSFEPDVKGGNTYHIILLAKDLTGYRNLMKIATYGTEHFYRKPRIGYDILKQCHEGIICSTACVAGVLSSEEPLRVIEELKNIFNDDFYIEVQPHDFEEQYEYNKKVVELAHQTNTKVIVTGDSHYVWESDREIHRRWLGLAVDDSEIIERLENMERYQQANKKEQKAMRDKALAQMDYYGSGDYHMRSKEDMFDWFKKSKIATVKELNTWFDNVAEIINKCNVEIPLGGENYPVFDTKDPLEYIKKECRKGWINKKINSKANRDIYAKQVNHEFPILDGLNYTNYFCIIIDLLKWAKKNNIPFGVGRGSVGGSLVAYLANITDVDPILYNLVFERFANPERVTSPDIDLDFASNRRQDVIDYIKEKYGEVYQIRTISYIGDKSAVQRAGQVLKMTPSEIDTISKNITSVDEVKDKKLRELAKQFMGHIVSYGKHASAVVVFPRPVTEWCAIEKTKDAIVAAQDYHLLEEQGIMKLDILGLETLSVIDNTLNLIKENNGEEIDLSSIDYRDRKTGDTLRKGYTDGCFQIESKTMTDIIHNINTTNVCDLIDTVALGRPGVLDANMDKTFIKRRQGLEPVTYLHPKLEPILKDTEGVILYQEQIMSICRELCGYSMGEADNVRRVIGRKIIDEMQPIIDDILQRGVKNGIPKDTMQKICDEMVTFANYGFNRGHAAAYGITAWRTAWLKTHYPAQFYASLFDSVCSDKPKLLSHITMAKKMGLIILPPNIKLSDQTCRASGKYVLLGFNCISGVGNTTIENSDFDKIADPFQWINIHSNYNKTVLSNLVKAGCFDDYTKKNRFELLEYVTWVKDKRKSKGEFIYTGEEPEPYGNLEFEVIGYAFTDIFSGYDLSIVDNIVNFAILIANVKATKTKKGKPMAFVKAMGTNGSKELVIFDKSYEELEKGKVYIMRLDDTIIKDFTKAKREA</sequence>
<dbReference type="Pfam" id="PF14579">
    <property type="entry name" value="HHH_6"/>
    <property type="match status" value="1"/>
</dbReference>
<evidence type="ECO:0000313" key="9">
    <source>
        <dbReference type="Proteomes" id="UP000029628"/>
    </source>
</evidence>
<keyword evidence="2" id="KW-0808">Transferase</keyword>
<evidence type="ECO:0000259" key="7">
    <source>
        <dbReference type="SMART" id="SM00481"/>
    </source>
</evidence>
<dbReference type="InterPro" id="IPR029460">
    <property type="entry name" value="DNAPol_HHH"/>
</dbReference>
<keyword evidence="9" id="KW-1185">Reference proteome</keyword>
<dbReference type="EMBL" id="JRNT01000028">
    <property type="protein sequence ID" value="KGF46745.1"/>
    <property type="molecule type" value="Genomic_DNA"/>
</dbReference>
<dbReference type="InterPro" id="IPR040982">
    <property type="entry name" value="DNA_pol3_finger"/>
</dbReference>
<dbReference type="PANTHER" id="PTHR32294">
    <property type="entry name" value="DNA POLYMERASE III SUBUNIT ALPHA"/>
    <property type="match status" value="1"/>
</dbReference>
<dbReference type="InterPro" id="IPR003141">
    <property type="entry name" value="Pol/His_phosphatase_N"/>
</dbReference>
<dbReference type="PANTHER" id="PTHR32294:SF0">
    <property type="entry name" value="DNA POLYMERASE III SUBUNIT ALPHA"/>
    <property type="match status" value="1"/>
</dbReference>
<dbReference type="GO" id="GO:0006260">
    <property type="term" value="P:DNA replication"/>
    <property type="evidence" value="ECO:0007669"/>
    <property type="project" value="UniProtKB-KW"/>
</dbReference>
<dbReference type="CDD" id="cd04485">
    <property type="entry name" value="DnaE_OBF"/>
    <property type="match status" value="1"/>
</dbReference>
<dbReference type="InterPro" id="IPR016195">
    <property type="entry name" value="Pol/histidinol_Pase-like"/>
</dbReference>
<evidence type="ECO:0000256" key="5">
    <source>
        <dbReference type="ARBA" id="ARBA00022932"/>
    </source>
</evidence>